<gene>
    <name evidence="1" type="ORF">ACH5RR_029351</name>
</gene>
<name>A0ABD2YVA1_9GENT</name>
<dbReference type="EMBL" id="JBJUIK010000012">
    <property type="protein sequence ID" value="KAL3509950.1"/>
    <property type="molecule type" value="Genomic_DNA"/>
</dbReference>
<evidence type="ECO:0000313" key="2">
    <source>
        <dbReference type="Proteomes" id="UP001630127"/>
    </source>
</evidence>
<accession>A0ABD2YVA1</accession>
<proteinExistence type="predicted"/>
<dbReference type="AlphaFoldDB" id="A0ABD2YVA1"/>
<reference evidence="1 2" key="1">
    <citation type="submission" date="2024-11" db="EMBL/GenBank/DDBJ databases">
        <title>A near-complete genome assembly of Cinchona calisaya.</title>
        <authorList>
            <person name="Lian D.C."/>
            <person name="Zhao X.W."/>
            <person name="Wei L."/>
        </authorList>
    </citation>
    <scope>NUCLEOTIDE SEQUENCE [LARGE SCALE GENOMIC DNA]</scope>
    <source>
        <tissue evidence="1">Nenye</tissue>
    </source>
</reference>
<dbReference type="Proteomes" id="UP001630127">
    <property type="component" value="Unassembled WGS sequence"/>
</dbReference>
<comment type="caution">
    <text evidence="1">The sequence shown here is derived from an EMBL/GenBank/DDBJ whole genome shotgun (WGS) entry which is preliminary data.</text>
</comment>
<organism evidence="1 2">
    <name type="scientific">Cinchona calisaya</name>
    <dbReference type="NCBI Taxonomy" id="153742"/>
    <lineage>
        <taxon>Eukaryota</taxon>
        <taxon>Viridiplantae</taxon>
        <taxon>Streptophyta</taxon>
        <taxon>Embryophyta</taxon>
        <taxon>Tracheophyta</taxon>
        <taxon>Spermatophyta</taxon>
        <taxon>Magnoliopsida</taxon>
        <taxon>eudicotyledons</taxon>
        <taxon>Gunneridae</taxon>
        <taxon>Pentapetalae</taxon>
        <taxon>asterids</taxon>
        <taxon>lamiids</taxon>
        <taxon>Gentianales</taxon>
        <taxon>Rubiaceae</taxon>
        <taxon>Cinchonoideae</taxon>
        <taxon>Cinchoneae</taxon>
        <taxon>Cinchona</taxon>
    </lineage>
</organism>
<evidence type="ECO:0000313" key="1">
    <source>
        <dbReference type="EMBL" id="KAL3509950.1"/>
    </source>
</evidence>
<sequence>MDSVCNSINIVTRIGKLVIYSDASEKCFGLCIHVEWQDCDSCLEKVNDYQRNYSIYKSSYSIYLEEPNRAPQGVKSSPWKIKYSKMSRYREDIIKRMLMMKQEGKAQVNFYLYEYYIEWRFIIIVNYRQCTT</sequence>
<keyword evidence="2" id="KW-1185">Reference proteome</keyword>
<protein>
    <submittedName>
        <fullName evidence="1">Uncharacterized protein</fullName>
    </submittedName>
</protein>